<dbReference type="Pfam" id="PF00326">
    <property type="entry name" value="Peptidase_S9"/>
    <property type="match status" value="1"/>
</dbReference>
<dbReference type="SUPFAM" id="SSF53474">
    <property type="entry name" value="alpha/beta-Hydrolases"/>
    <property type="match status" value="1"/>
</dbReference>
<dbReference type="InterPro" id="IPR001375">
    <property type="entry name" value="Peptidase_S9_cat"/>
</dbReference>
<evidence type="ECO:0000256" key="2">
    <source>
        <dbReference type="SAM" id="SignalP"/>
    </source>
</evidence>
<dbReference type="EMBL" id="BMKG01000012">
    <property type="protein sequence ID" value="GGC06835.1"/>
    <property type="molecule type" value="Genomic_DNA"/>
</dbReference>
<proteinExistence type="predicted"/>
<keyword evidence="2" id="KW-0732">Signal</keyword>
<keyword evidence="5" id="KW-1185">Reference proteome</keyword>
<reference evidence="5" key="1">
    <citation type="journal article" date="2019" name="Int. J. Syst. Evol. Microbiol.">
        <title>The Global Catalogue of Microorganisms (GCM) 10K type strain sequencing project: providing services to taxonomists for standard genome sequencing and annotation.</title>
        <authorList>
            <consortium name="The Broad Institute Genomics Platform"/>
            <consortium name="The Broad Institute Genome Sequencing Center for Infectious Disease"/>
            <person name="Wu L."/>
            <person name="Ma J."/>
        </authorList>
    </citation>
    <scope>NUCLEOTIDE SEQUENCE [LARGE SCALE GENOMIC DNA]</scope>
    <source>
        <strain evidence="5">CGMCC 1.15931</strain>
    </source>
</reference>
<dbReference type="PANTHER" id="PTHR42776:SF27">
    <property type="entry name" value="DIPEPTIDYL PEPTIDASE FAMILY MEMBER 6"/>
    <property type="match status" value="1"/>
</dbReference>
<evidence type="ECO:0000259" key="3">
    <source>
        <dbReference type="Pfam" id="PF00326"/>
    </source>
</evidence>
<comment type="caution">
    <text evidence="4">The sequence shown here is derived from an EMBL/GenBank/DDBJ whole genome shotgun (WGS) entry which is preliminary data.</text>
</comment>
<sequence length="665" mass="74639">MTVNMKFPIPSVVFTTLLLSSHAAVAAAPPAEAFFGEPEISKAVLSPKGNYVAYLYTDAQRRQMVQVRDTRNLKSATIAAVSKSEDAPIYSIHWVNEDRLTFTVKDLRVEFEGNYEEIAVNRDGSNVTHLISGNWYHRQEKTGSHMKDRVLTAAYAYYGPTHDGSDDIVVEKHIWNNIDRQPDTSRLYRLNTRTRTLSDLLPGTQPGRVQAWLLDTDDTPRIAYSKDKGRCILSYREKDGKDWTEISNAECYRDTVFAPEFFDSRNTLYVTANYKGHKALYTFDIAKRQRAADPLLVLEGFDFNGSPHIDYAARKLLGLDFLSDARSTVWFDPAMKAAQQKIDALVPGRSNRISCSADCRDPVALLVESSSDRQPTEYLVYTPATNAIVSLGGRHPAIKRADMGQREFHRIAARDGLKIPLYVTTPPGKAEGPLPVVMLVHGGPWVRGSSWEWDDEAQFLASRGYLVLQPEFRGSRGFGVAHFKAGWQQWGRTMQDDLADTAQWAIKQGLADPRRIAIMGASYGGYATLMGLIRNPELFRCGIDLVGVTDIDLMFTSARGDFSEHSLRYDMRTLIGDPDKDADVFRQNSPVALAGQLTQPLLIAHGAEDRRVPIEHAKRLRSALSGNNKQLEWVVYADEGHGLRHENNRIDFYKRVDAFLQGACK</sequence>
<dbReference type="InterPro" id="IPR029058">
    <property type="entry name" value="AB_hydrolase_fold"/>
</dbReference>
<protein>
    <submittedName>
        <fullName evidence="4">Peptidase S9</fullName>
    </submittedName>
</protein>
<dbReference type="Proteomes" id="UP000622638">
    <property type="component" value="Unassembled WGS sequence"/>
</dbReference>
<keyword evidence="1" id="KW-0378">Hydrolase</keyword>
<dbReference type="PANTHER" id="PTHR42776">
    <property type="entry name" value="SERINE PEPTIDASE S9 FAMILY MEMBER"/>
    <property type="match status" value="1"/>
</dbReference>
<dbReference type="Gene3D" id="3.40.50.1820">
    <property type="entry name" value="alpha/beta hydrolase"/>
    <property type="match status" value="1"/>
</dbReference>
<feature type="domain" description="Peptidase S9 prolyl oligopeptidase catalytic" evidence="3">
    <location>
        <begin position="452"/>
        <end position="662"/>
    </location>
</feature>
<accession>A0ABQ1KPH3</accession>
<gene>
    <name evidence="4" type="ORF">GCM10011572_30660</name>
</gene>
<organism evidence="4 5">
    <name type="scientific">Pseudoduganella buxea</name>
    <dbReference type="NCBI Taxonomy" id="1949069"/>
    <lineage>
        <taxon>Bacteria</taxon>
        <taxon>Pseudomonadati</taxon>
        <taxon>Pseudomonadota</taxon>
        <taxon>Betaproteobacteria</taxon>
        <taxon>Burkholderiales</taxon>
        <taxon>Oxalobacteraceae</taxon>
        <taxon>Telluria group</taxon>
        <taxon>Pseudoduganella</taxon>
    </lineage>
</organism>
<feature type="signal peptide" evidence="2">
    <location>
        <begin position="1"/>
        <end position="26"/>
    </location>
</feature>
<dbReference type="SUPFAM" id="SSF82171">
    <property type="entry name" value="DPP6 N-terminal domain-like"/>
    <property type="match status" value="1"/>
</dbReference>
<feature type="chain" id="PRO_5047086466" evidence="2">
    <location>
        <begin position="27"/>
        <end position="665"/>
    </location>
</feature>
<name>A0ABQ1KPH3_9BURK</name>
<evidence type="ECO:0000313" key="4">
    <source>
        <dbReference type="EMBL" id="GGC06835.1"/>
    </source>
</evidence>
<evidence type="ECO:0000313" key="5">
    <source>
        <dbReference type="Proteomes" id="UP000622638"/>
    </source>
</evidence>
<evidence type="ECO:0000256" key="1">
    <source>
        <dbReference type="ARBA" id="ARBA00022801"/>
    </source>
</evidence>